<dbReference type="Proteomes" id="UP000015105">
    <property type="component" value="Chromosome 6D"/>
</dbReference>
<proteinExistence type="predicted"/>
<reference evidence="1" key="4">
    <citation type="submission" date="2019-03" db="UniProtKB">
        <authorList>
            <consortium name="EnsemblPlants"/>
        </authorList>
    </citation>
    <scope>IDENTIFICATION</scope>
</reference>
<evidence type="ECO:0000313" key="1">
    <source>
        <dbReference type="EnsemblPlants" id="AET6Gv20678200.28"/>
    </source>
</evidence>
<sequence>VSGLCAAQWRRTPSVTMLKALPARFLVSPEPGGRRRSPRPRSLRPISAALMTNPAYFEVGRLLGSYGFMNITSYSSSQSGGFPNDAVNQDLSLGYSPEEIERLRVQDVGEGQVKIRLYEGRVVQGPLKGTQTVFKVYPGAIAGASEANLMALNELRTHAFLQRVMQGISVRTFSFC</sequence>
<reference evidence="1" key="3">
    <citation type="journal article" date="2017" name="Nature">
        <title>Genome sequence of the progenitor of the wheat D genome Aegilops tauschii.</title>
        <authorList>
            <person name="Luo M.C."/>
            <person name="Gu Y.Q."/>
            <person name="Puiu D."/>
            <person name="Wang H."/>
            <person name="Twardziok S.O."/>
            <person name="Deal K.R."/>
            <person name="Huo N."/>
            <person name="Zhu T."/>
            <person name="Wang L."/>
            <person name="Wang Y."/>
            <person name="McGuire P.E."/>
            <person name="Liu S."/>
            <person name="Long H."/>
            <person name="Ramasamy R.K."/>
            <person name="Rodriguez J.C."/>
            <person name="Van S.L."/>
            <person name="Yuan L."/>
            <person name="Wang Z."/>
            <person name="Xia Z."/>
            <person name="Xiao L."/>
            <person name="Anderson O.D."/>
            <person name="Ouyang S."/>
            <person name="Liang Y."/>
            <person name="Zimin A.V."/>
            <person name="Pertea G."/>
            <person name="Qi P."/>
            <person name="Bennetzen J.L."/>
            <person name="Dai X."/>
            <person name="Dawson M.W."/>
            <person name="Muller H.G."/>
            <person name="Kugler K."/>
            <person name="Rivarola-Duarte L."/>
            <person name="Spannagl M."/>
            <person name="Mayer K.F.X."/>
            <person name="Lu F.H."/>
            <person name="Bevan M.W."/>
            <person name="Leroy P."/>
            <person name="Li P."/>
            <person name="You F.M."/>
            <person name="Sun Q."/>
            <person name="Liu Z."/>
            <person name="Lyons E."/>
            <person name="Wicker T."/>
            <person name="Salzberg S.L."/>
            <person name="Devos K.M."/>
            <person name="Dvorak J."/>
        </authorList>
    </citation>
    <scope>NUCLEOTIDE SEQUENCE [LARGE SCALE GENOMIC DNA]</scope>
    <source>
        <strain evidence="1">cv. AL8/78</strain>
    </source>
</reference>
<dbReference type="PANTHER" id="PTHR36796">
    <property type="entry name" value="PROTEIN KINASE SUPERFAMILY PROTEIN"/>
    <property type="match status" value="1"/>
</dbReference>
<reference evidence="1" key="5">
    <citation type="journal article" date="2021" name="G3 (Bethesda)">
        <title>Aegilops tauschii genome assembly Aet v5.0 features greater sequence contiguity and improved annotation.</title>
        <authorList>
            <person name="Wang L."/>
            <person name="Zhu T."/>
            <person name="Rodriguez J.C."/>
            <person name="Deal K.R."/>
            <person name="Dubcovsky J."/>
            <person name="McGuire P.E."/>
            <person name="Lux T."/>
            <person name="Spannagl M."/>
            <person name="Mayer K.F.X."/>
            <person name="Baldrich P."/>
            <person name="Meyers B.C."/>
            <person name="Huo N."/>
            <person name="Gu Y.Q."/>
            <person name="Zhou H."/>
            <person name="Devos K.M."/>
            <person name="Bennetzen J.L."/>
            <person name="Unver T."/>
            <person name="Budak H."/>
            <person name="Gulick P.J."/>
            <person name="Galiba G."/>
            <person name="Kalapos B."/>
            <person name="Nelson D.R."/>
            <person name="Li P."/>
            <person name="You F.M."/>
            <person name="Luo M.C."/>
            <person name="Dvorak J."/>
        </authorList>
    </citation>
    <scope>NUCLEOTIDE SEQUENCE [LARGE SCALE GENOMIC DNA]</scope>
    <source>
        <strain evidence="1">cv. AL8/78</strain>
    </source>
</reference>
<dbReference type="GO" id="GO:0009507">
    <property type="term" value="C:chloroplast"/>
    <property type="evidence" value="ECO:0007669"/>
    <property type="project" value="TreeGrafter"/>
</dbReference>
<dbReference type="PANTHER" id="PTHR36796:SF1">
    <property type="entry name" value="PROTEIN KINASE SUPERFAMILY PROTEIN"/>
    <property type="match status" value="1"/>
</dbReference>
<evidence type="ECO:0000313" key="2">
    <source>
        <dbReference type="Proteomes" id="UP000015105"/>
    </source>
</evidence>
<dbReference type="Gramene" id="AET6Gv20678200.28">
    <property type="protein sequence ID" value="AET6Gv20678200.28"/>
    <property type="gene ID" value="AET6Gv20678200"/>
</dbReference>
<dbReference type="EnsemblPlants" id="AET6Gv20678200.28">
    <property type="protein sequence ID" value="AET6Gv20678200.28"/>
    <property type="gene ID" value="AET6Gv20678200"/>
</dbReference>
<accession>A0A453PBE6</accession>
<keyword evidence="2" id="KW-1185">Reference proteome</keyword>
<reference evidence="2" key="1">
    <citation type="journal article" date="2014" name="Science">
        <title>Ancient hybridizations among the ancestral genomes of bread wheat.</title>
        <authorList>
            <consortium name="International Wheat Genome Sequencing Consortium,"/>
            <person name="Marcussen T."/>
            <person name="Sandve S.R."/>
            <person name="Heier L."/>
            <person name="Spannagl M."/>
            <person name="Pfeifer M."/>
            <person name="Jakobsen K.S."/>
            <person name="Wulff B.B."/>
            <person name="Steuernagel B."/>
            <person name="Mayer K.F."/>
            <person name="Olsen O.A."/>
        </authorList>
    </citation>
    <scope>NUCLEOTIDE SEQUENCE [LARGE SCALE GENOMIC DNA]</scope>
    <source>
        <strain evidence="2">cv. AL8/78</strain>
    </source>
</reference>
<dbReference type="AlphaFoldDB" id="A0A453PBE6"/>
<name>A0A453PBE6_AEGTS</name>
<reference evidence="2" key="2">
    <citation type="journal article" date="2017" name="Nat. Plants">
        <title>The Aegilops tauschii genome reveals multiple impacts of transposons.</title>
        <authorList>
            <person name="Zhao G."/>
            <person name="Zou C."/>
            <person name="Li K."/>
            <person name="Wang K."/>
            <person name="Li T."/>
            <person name="Gao L."/>
            <person name="Zhang X."/>
            <person name="Wang H."/>
            <person name="Yang Z."/>
            <person name="Liu X."/>
            <person name="Jiang W."/>
            <person name="Mao L."/>
            <person name="Kong X."/>
            <person name="Jiao Y."/>
            <person name="Jia J."/>
        </authorList>
    </citation>
    <scope>NUCLEOTIDE SEQUENCE [LARGE SCALE GENOMIC DNA]</scope>
    <source>
        <strain evidence="2">cv. AL8/78</strain>
    </source>
</reference>
<protein>
    <submittedName>
        <fullName evidence="1">Uncharacterized protein</fullName>
    </submittedName>
</protein>
<organism evidence="1 2">
    <name type="scientific">Aegilops tauschii subsp. strangulata</name>
    <name type="common">Goatgrass</name>
    <dbReference type="NCBI Taxonomy" id="200361"/>
    <lineage>
        <taxon>Eukaryota</taxon>
        <taxon>Viridiplantae</taxon>
        <taxon>Streptophyta</taxon>
        <taxon>Embryophyta</taxon>
        <taxon>Tracheophyta</taxon>
        <taxon>Spermatophyta</taxon>
        <taxon>Magnoliopsida</taxon>
        <taxon>Liliopsida</taxon>
        <taxon>Poales</taxon>
        <taxon>Poaceae</taxon>
        <taxon>BOP clade</taxon>
        <taxon>Pooideae</taxon>
        <taxon>Triticodae</taxon>
        <taxon>Triticeae</taxon>
        <taxon>Triticinae</taxon>
        <taxon>Aegilops</taxon>
    </lineage>
</organism>